<dbReference type="InterPro" id="IPR014729">
    <property type="entry name" value="Rossmann-like_a/b/a_fold"/>
</dbReference>
<feature type="domain" description="Gfo/Idh/MocA-like oxidoreductase N-terminal" evidence="3">
    <location>
        <begin position="132"/>
        <end position="246"/>
    </location>
</feature>
<dbReference type="SUPFAM" id="SSF52374">
    <property type="entry name" value="Nucleotidylyl transferase"/>
    <property type="match status" value="1"/>
</dbReference>
<evidence type="ECO:0000313" key="5">
    <source>
        <dbReference type="EMBL" id="SHJ83110.1"/>
    </source>
</evidence>
<name>A0A1M6MIF8_9BACT</name>
<sequence length="448" mass="50877">MKKIITYGTFDLLHHGHINILKRAKELGDYLIVGVTGEAYDKGRGKLNVQKSTIERIEDVRSTGLADEIIIEEYEGQKMDDIQKYNIDVFAIGSDWKGKFDYLNEFCEVIYLERTKGVSSTKLRSQNRKIISLGVVGSGRIANRFIPESKYVSGINVNGVFNPNINEAREFGKKHELSFYTDNLEKFFSKVDAIYIASPHLSHAGYIKQALGNGKHVLCENPMVLTEHDAQNLYDLAENKKLVLMEAMKTAYAPAFNQLMAFIKSGAIGTVKDVNATLTKLTSGPLRELSANEAGGSVTEMVTYPLLPIIKLFGNDYIDIQFYTWYKNDIDLFTRGIIHYKNAVGSFKVGLGVKSEGDLVITGTKGYAYVPAPWWRTEYFELRFEDLNKTQKYFSKYEGDGLRYEINEFLSLINNPERNYMKINRKESTTIAVIIEKFRAGINVHYLE</sequence>
<evidence type="ECO:0000256" key="1">
    <source>
        <dbReference type="ARBA" id="ARBA00010928"/>
    </source>
</evidence>
<dbReference type="InterPro" id="IPR004821">
    <property type="entry name" value="Cyt_trans-like"/>
</dbReference>
<evidence type="ECO:0000259" key="4">
    <source>
        <dbReference type="Pfam" id="PF01467"/>
    </source>
</evidence>
<dbReference type="InterPro" id="IPR050984">
    <property type="entry name" value="Gfo/Idh/MocA_domain"/>
</dbReference>
<feature type="domain" description="Cytidyltransferase-like" evidence="4">
    <location>
        <begin position="5"/>
        <end position="125"/>
    </location>
</feature>
<dbReference type="Gene3D" id="3.40.50.720">
    <property type="entry name" value="NAD(P)-binding Rossmann-like Domain"/>
    <property type="match status" value="1"/>
</dbReference>
<dbReference type="GO" id="GO:0016491">
    <property type="term" value="F:oxidoreductase activity"/>
    <property type="evidence" value="ECO:0007669"/>
    <property type="project" value="UniProtKB-KW"/>
</dbReference>
<dbReference type="Pfam" id="PF01408">
    <property type="entry name" value="GFO_IDH_MocA"/>
    <property type="match status" value="1"/>
</dbReference>
<keyword evidence="5" id="KW-0548">Nucleotidyltransferase</keyword>
<dbReference type="InterPro" id="IPR036291">
    <property type="entry name" value="NAD(P)-bd_dom_sf"/>
</dbReference>
<dbReference type="OrthoDB" id="9795543at2"/>
<evidence type="ECO:0000313" key="6">
    <source>
        <dbReference type="Proteomes" id="UP000184050"/>
    </source>
</evidence>
<dbReference type="GO" id="GO:0000166">
    <property type="term" value="F:nucleotide binding"/>
    <property type="evidence" value="ECO:0007669"/>
    <property type="project" value="InterPro"/>
</dbReference>
<keyword evidence="2" id="KW-0560">Oxidoreductase</keyword>
<dbReference type="SUPFAM" id="SSF51735">
    <property type="entry name" value="NAD(P)-binding Rossmann-fold domains"/>
    <property type="match status" value="1"/>
</dbReference>
<dbReference type="GO" id="GO:0016779">
    <property type="term" value="F:nucleotidyltransferase activity"/>
    <property type="evidence" value="ECO:0007669"/>
    <property type="project" value="UniProtKB-KW"/>
</dbReference>
<dbReference type="PANTHER" id="PTHR22604:SF105">
    <property type="entry name" value="TRANS-1,2-DIHYDROBENZENE-1,2-DIOL DEHYDROGENASE"/>
    <property type="match status" value="1"/>
</dbReference>
<dbReference type="InterPro" id="IPR000683">
    <property type="entry name" value="Gfo/Idh/MocA-like_OxRdtase_N"/>
</dbReference>
<dbReference type="PANTHER" id="PTHR22604">
    <property type="entry name" value="OXIDOREDUCTASES"/>
    <property type="match status" value="1"/>
</dbReference>
<dbReference type="Gene3D" id="3.40.50.620">
    <property type="entry name" value="HUPs"/>
    <property type="match status" value="1"/>
</dbReference>
<dbReference type="NCBIfam" id="TIGR00125">
    <property type="entry name" value="cyt_tran_rel"/>
    <property type="match status" value="1"/>
</dbReference>
<accession>A0A1M6MIF8</accession>
<dbReference type="Proteomes" id="UP000184050">
    <property type="component" value="Unassembled WGS sequence"/>
</dbReference>
<proteinExistence type="inferred from homology"/>
<gene>
    <name evidence="5" type="ORF">SAMN05444280_13316</name>
</gene>
<dbReference type="AlphaFoldDB" id="A0A1M6MIF8"/>
<keyword evidence="5" id="KW-0808">Transferase</keyword>
<dbReference type="RefSeq" id="WP_073172588.1">
    <property type="nucleotide sequence ID" value="NZ_FQZE01000033.1"/>
</dbReference>
<evidence type="ECO:0000256" key="2">
    <source>
        <dbReference type="ARBA" id="ARBA00023002"/>
    </source>
</evidence>
<protein>
    <submittedName>
        <fullName evidence="5">Glycerol-3-phosphate cytidylyltransferase</fullName>
    </submittedName>
</protein>
<keyword evidence="6" id="KW-1185">Reference proteome</keyword>
<dbReference type="Gene3D" id="3.30.360.10">
    <property type="entry name" value="Dihydrodipicolinate Reductase, domain 2"/>
    <property type="match status" value="1"/>
</dbReference>
<dbReference type="Pfam" id="PF01467">
    <property type="entry name" value="CTP_transf_like"/>
    <property type="match status" value="1"/>
</dbReference>
<evidence type="ECO:0000259" key="3">
    <source>
        <dbReference type="Pfam" id="PF01408"/>
    </source>
</evidence>
<dbReference type="SUPFAM" id="SSF55347">
    <property type="entry name" value="Glyceraldehyde-3-phosphate dehydrogenase-like, C-terminal domain"/>
    <property type="match status" value="1"/>
</dbReference>
<dbReference type="EMBL" id="FQZE01000033">
    <property type="protein sequence ID" value="SHJ83110.1"/>
    <property type="molecule type" value="Genomic_DNA"/>
</dbReference>
<reference evidence="5 6" key="1">
    <citation type="submission" date="2016-11" db="EMBL/GenBank/DDBJ databases">
        <authorList>
            <person name="Jaros S."/>
            <person name="Januszkiewicz K."/>
            <person name="Wedrychowicz H."/>
        </authorList>
    </citation>
    <scope>NUCLEOTIDE SEQUENCE [LARGE SCALE GENOMIC DNA]</scope>
    <source>
        <strain evidence="5 6">DSM 27063</strain>
    </source>
</reference>
<comment type="similarity">
    <text evidence="1">Belongs to the Gfo/Idh/MocA family.</text>
</comment>
<dbReference type="STRING" id="1168035.SAMN05444280_13316"/>
<organism evidence="5 6">
    <name type="scientific">Tangfeifania diversioriginum</name>
    <dbReference type="NCBI Taxonomy" id="1168035"/>
    <lineage>
        <taxon>Bacteria</taxon>
        <taxon>Pseudomonadati</taxon>
        <taxon>Bacteroidota</taxon>
        <taxon>Bacteroidia</taxon>
        <taxon>Marinilabiliales</taxon>
        <taxon>Prolixibacteraceae</taxon>
        <taxon>Tangfeifania</taxon>
    </lineage>
</organism>